<comment type="subcellular location">
    <subcellularLocation>
        <location evidence="1">Cell membrane</location>
        <topology evidence="1">Multi-pass membrane protein</topology>
    </subcellularLocation>
</comment>
<feature type="transmembrane region" description="Helical" evidence="6">
    <location>
        <begin position="58"/>
        <end position="76"/>
    </location>
</feature>
<dbReference type="AlphaFoldDB" id="A0A2U9IE23"/>
<organism evidence="8 9">
    <name type="scientific">Acidianus brierleyi</name>
    <dbReference type="NCBI Taxonomy" id="41673"/>
    <lineage>
        <taxon>Archaea</taxon>
        <taxon>Thermoproteota</taxon>
        <taxon>Thermoprotei</taxon>
        <taxon>Sulfolobales</taxon>
        <taxon>Sulfolobaceae</taxon>
        <taxon>Acidianus</taxon>
    </lineage>
</organism>
<evidence type="ECO:0000256" key="1">
    <source>
        <dbReference type="ARBA" id="ARBA00004651"/>
    </source>
</evidence>
<keyword evidence="2" id="KW-1003">Cell membrane</keyword>
<feature type="domain" description="Glycine transporter" evidence="7">
    <location>
        <begin position="3"/>
        <end position="76"/>
    </location>
</feature>
<proteinExistence type="predicted"/>
<dbReference type="Pfam" id="PF03458">
    <property type="entry name" value="Gly_transporter"/>
    <property type="match status" value="2"/>
</dbReference>
<evidence type="ECO:0000313" key="8">
    <source>
        <dbReference type="EMBL" id="AWR94297.1"/>
    </source>
</evidence>
<name>A0A2U9IE23_9CREN</name>
<feature type="transmembrane region" description="Helical" evidence="6">
    <location>
        <begin position="27"/>
        <end position="52"/>
    </location>
</feature>
<evidence type="ECO:0000256" key="5">
    <source>
        <dbReference type="ARBA" id="ARBA00023136"/>
    </source>
</evidence>
<dbReference type="PANTHER" id="PTHR30506:SF3">
    <property type="entry name" value="UPF0126 INNER MEMBRANE PROTEIN YADS-RELATED"/>
    <property type="match status" value="1"/>
</dbReference>
<keyword evidence="4 6" id="KW-1133">Transmembrane helix</keyword>
<feature type="transmembrane region" description="Helical" evidence="6">
    <location>
        <begin position="88"/>
        <end position="107"/>
    </location>
</feature>
<dbReference type="Proteomes" id="UP000248044">
    <property type="component" value="Chromosome"/>
</dbReference>
<evidence type="ECO:0000256" key="2">
    <source>
        <dbReference type="ARBA" id="ARBA00022475"/>
    </source>
</evidence>
<feature type="transmembrane region" description="Helical" evidence="6">
    <location>
        <begin position="113"/>
        <end position="134"/>
    </location>
</feature>
<dbReference type="InterPro" id="IPR005115">
    <property type="entry name" value="Gly_transporter"/>
</dbReference>
<evidence type="ECO:0000313" key="9">
    <source>
        <dbReference type="Proteomes" id="UP000248044"/>
    </source>
</evidence>
<keyword evidence="5 6" id="KW-0472">Membrane</keyword>
<evidence type="ECO:0000256" key="4">
    <source>
        <dbReference type="ARBA" id="ARBA00022989"/>
    </source>
</evidence>
<reference evidence="8 9" key="1">
    <citation type="submission" date="2018-05" db="EMBL/GenBank/DDBJ databases">
        <title>Complete Genome Sequences of Extremely Thermoacidophilic, Metal-Mobilizing Type-Strain Members of the Archaeal Family Sulfolobaceae: Acidianus brierleyi DSM-1651T, Acidianus sulfidivorans DSM-18786T, Metallosphaera hakonensis DSM-7519T, and Metallosphaera prunae DSM-10039T.</title>
        <authorList>
            <person name="Counts J.A."/>
            <person name="Kelly R.M."/>
        </authorList>
    </citation>
    <scope>NUCLEOTIDE SEQUENCE [LARGE SCALE GENOMIC DNA]</scope>
    <source>
        <strain evidence="8 9">DSM 1651</strain>
    </source>
</reference>
<gene>
    <name evidence="8" type="ORF">DFR85_06490</name>
</gene>
<evidence type="ECO:0000256" key="6">
    <source>
        <dbReference type="SAM" id="Phobius"/>
    </source>
</evidence>
<feature type="transmembrane region" description="Helical" evidence="6">
    <location>
        <begin position="168"/>
        <end position="185"/>
    </location>
</feature>
<protein>
    <recommendedName>
        <fullName evidence="7">Glycine transporter domain-containing protein</fullName>
    </recommendedName>
</protein>
<accession>A0A2U9IE23</accession>
<evidence type="ECO:0000259" key="7">
    <source>
        <dbReference type="Pfam" id="PF03458"/>
    </source>
</evidence>
<dbReference type="EMBL" id="CP029289">
    <property type="protein sequence ID" value="AWR94297.1"/>
    <property type="molecule type" value="Genomic_DNA"/>
</dbReference>
<dbReference type="KEGG" id="abri:DFR85_06490"/>
<dbReference type="OrthoDB" id="116318at2157"/>
<dbReference type="PANTHER" id="PTHR30506">
    <property type="entry name" value="INNER MEMBRANE PROTEIN"/>
    <property type="match status" value="1"/>
</dbReference>
<dbReference type="GO" id="GO:0005886">
    <property type="term" value="C:plasma membrane"/>
    <property type="evidence" value="ECO:0007669"/>
    <property type="project" value="UniProtKB-SubCell"/>
</dbReference>
<evidence type="ECO:0000256" key="3">
    <source>
        <dbReference type="ARBA" id="ARBA00022692"/>
    </source>
</evidence>
<feature type="transmembrane region" description="Helical" evidence="6">
    <location>
        <begin position="146"/>
        <end position="162"/>
    </location>
</feature>
<sequence length="198" mass="21535">MEVINYIGIFAFAASGALKAMEKQLDLLGAIVLGFVTSLAGGIIADILLGIFPPVNLVYLPYPITAIISVFLIILIRKNLTKISKKLLYFDAIGLGAFTAFGAQLAYFHNLNILGVAIVASITATGGGAIRDILVSEIPLILRKDFYATPSIIGGFVFYIVSLRFLDYISLILTFLLVTSIRLIAIKKKWELPKINII</sequence>
<feature type="domain" description="Glycine transporter" evidence="7">
    <location>
        <begin position="89"/>
        <end position="161"/>
    </location>
</feature>
<keyword evidence="3 6" id="KW-0812">Transmembrane</keyword>
<keyword evidence="9" id="KW-1185">Reference proteome</keyword>